<feature type="binding site" evidence="6">
    <location>
        <position position="296"/>
    </location>
    <ligand>
        <name>FAD</name>
        <dbReference type="ChEBI" id="CHEBI:57692"/>
    </ligand>
</feature>
<dbReference type="RefSeq" id="WP_278428497.1">
    <property type="nucleotide sequence ID" value="NZ_DOLB01000012.1"/>
</dbReference>
<dbReference type="PANTHER" id="PTHR43153">
    <property type="entry name" value="ELECTRON TRANSFER FLAVOPROTEIN ALPHA"/>
    <property type="match status" value="1"/>
</dbReference>
<feature type="binding site" evidence="6">
    <location>
        <position position="219"/>
    </location>
    <ligand>
        <name>FAD</name>
        <dbReference type="ChEBI" id="CHEBI:57692"/>
    </ligand>
</feature>
<name>A0A117KVG8_9THEO</name>
<dbReference type="PIRSF" id="PIRSF000089">
    <property type="entry name" value="Electra_flavoP_a"/>
    <property type="match status" value="1"/>
</dbReference>
<comment type="caution">
    <text evidence="8">The sequence shown here is derived from an EMBL/GenBank/DDBJ whole genome shotgun (WGS) entry which is preliminary data.</text>
</comment>
<dbReference type="FunFam" id="3.40.50.1220:FF:000001">
    <property type="entry name" value="Electron transfer flavoprotein, alpha subunit"/>
    <property type="match status" value="1"/>
</dbReference>
<sequence>MSEYKDIWVFVEQREQKLMGVSLEILGEARRLADKKGVKACAVLVGYEVKGLAEELIKYGADVVYVIDHPLLKNYTTDAYTKVICDLANSLKPEVILYGATYIGRDLAPRIAARMQTGLTADCTALDIDENGLLLQIRPAFGGNLIATIICPERRPQMATIRPGVMKKALMDEGRRGEVIEIKPVIEEKDIRTEIISIIKEARQKVNLEEADIIVSGGRGVGGPEGFKLIEELAEVLGGVVGASRAAVEAGWISSDHQVGQTGKTVRPKLYIACGISGAIQHIAGMGGAKTIVAINKNPDAPIFKIADYGIVGDLFKVIPALIEEVKEAKKKAMA</sequence>
<dbReference type="InterPro" id="IPR018206">
    <property type="entry name" value="ETF_asu_C_CS"/>
</dbReference>
<dbReference type="GO" id="GO:0033539">
    <property type="term" value="P:fatty acid beta-oxidation using acyl-CoA dehydrogenase"/>
    <property type="evidence" value="ECO:0007669"/>
    <property type="project" value="TreeGrafter"/>
</dbReference>
<evidence type="ECO:0000313" key="9">
    <source>
        <dbReference type="Proteomes" id="UP000264445"/>
    </source>
</evidence>
<dbReference type="Pfam" id="PF00766">
    <property type="entry name" value="ETF_alpha"/>
    <property type="match status" value="1"/>
</dbReference>
<dbReference type="InterPro" id="IPR033947">
    <property type="entry name" value="ETF_alpha_N"/>
</dbReference>
<feature type="domain" description="Electron transfer flavoprotein alpha/beta-subunit N-terminal" evidence="7">
    <location>
        <begin position="7"/>
        <end position="195"/>
    </location>
</feature>
<gene>
    <name evidence="8" type="ORF">DEA61_00520</name>
</gene>
<dbReference type="InterPro" id="IPR014729">
    <property type="entry name" value="Rossmann-like_a/b/a_fold"/>
</dbReference>
<dbReference type="SMART" id="SM00893">
    <property type="entry name" value="ETF"/>
    <property type="match status" value="1"/>
</dbReference>
<dbReference type="PANTHER" id="PTHR43153:SF1">
    <property type="entry name" value="ELECTRON TRANSFER FLAVOPROTEIN SUBUNIT ALPHA, MITOCHONDRIAL"/>
    <property type="match status" value="1"/>
</dbReference>
<evidence type="ECO:0000259" key="7">
    <source>
        <dbReference type="SMART" id="SM00893"/>
    </source>
</evidence>
<evidence type="ECO:0000256" key="4">
    <source>
        <dbReference type="ARBA" id="ARBA00022827"/>
    </source>
</evidence>
<dbReference type="GO" id="GO:0009055">
    <property type="term" value="F:electron transfer activity"/>
    <property type="evidence" value="ECO:0007669"/>
    <property type="project" value="InterPro"/>
</dbReference>
<dbReference type="Gene3D" id="3.40.50.620">
    <property type="entry name" value="HUPs"/>
    <property type="match status" value="1"/>
</dbReference>
<evidence type="ECO:0000256" key="3">
    <source>
        <dbReference type="ARBA" id="ARBA00022630"/>
    </source>
</evidence>
<comment type="similarity">
    <text evidence="1">Belongs to the ETF alpha-subunit/FixB family.</text>
</comment>
<dbReference type="InterPro" id="IPR014730">
    <property type="entry name" value="ETF_a/b_N"/>
</dbReference>
<evidence type="ECO:0000256" key="1">
    <source>
        <dbReference type="ARBA" id="ARBA00005817"/>
    </source>
</evidence>
<evidence type="ECO:0000256" key="5">
    <source>
        <dbReference type="ARBA" id="ARBA00022982"/>
    </source>
</evidence>
<dbReference type="Pfam" id="PF01012">
    <property type="entry name" value="ETF"/>
    <property type="match status" value="1"/>
</dbReference>
<dbReference type="SUPFAM" id="SSF52467">
    <property type="entry name" value="DHS-like NAD/FAD-binding domain"/>
    <property type="match status" value="1"/>
</dbReference>
<dbReference type="EMBL" id="DOLB01000012">
    <property type="protein sequence ID" value="HBT48370.1"/>
    <property type="molecule type" value="Genomic_DNA"/>
</dbReference>
<keyword evidence="5" id="KW-0249">Electron transport</keyword>
<feature type="binding site" evidence="6">
    <location>
        <begin position="258"/>
        <end position="262"/>
    </location>
    <ligand>
        <name>FAD</name>
        <dbReference type="ChEBI" id="CHEBI:57692"/>
    </ligand>
</feature>
<proteinExistence type="inferred from homology"/>
<feature type="binding site" evidence="6">
    <location>
        <begin position="275"/>
        <end position="282"/>
    </location>
    <ligand>
        <name>FAD</name>
        <dbReference type="ChEBI" id="CHEBI:57692"/>
    </ligand>
</feature>
<dbReference type="CDD" id="cd01715">
    <property type="entry name" value="ETF_alpha"/>
    <property type="match status" value="1"/>
</dbReference>
<dbReference type="GO" id="GO:0050660">
    <property type="term" value="F:flavin adenine dinucleotide binding"/>
    <property type="evidence" value="ECO:0007669"/>
    <property type="project" value="InterPro"/>
</dbReference>
<feature type="binding site" evidence="6">
    <location>
        <begin position="244"/>
        <end position="245"/>
    </location>
    <ligand>
        <name>FAD</name>
        <dbReference type="ChEBI" id="CHEBI:57692"/>
    </ligand>
</feature>
<protein>
    <submittedName>
        <fullName evidence="8">Electron transfer flavoprotein subunit alpha</fullName>
    </submittedName>
</protein>
<dbReference type="InterPro" id="IPR014731">
    <property type="entry name" value="ETF_asu_C"/>
</dbReference>
<organism evidence="8 9">
    <name type="scientific">Caldanaerobacter subterraneus</name>
    <dbReference type="NCBI Taxonomy" id="911092"/>
    <lineage>
        <taxon>Bacteria</taxon>
        <taxon>Bacillati</taxon>
        <taxon>Bacillota</taxon>
        <taxon>Clostridia</taxon>
        <taxon>Thermoanaerobacterales</taxon>
        <taxon>Thermoanaerobacteraceae</taxon>
        <taxon>Caldanaerobacter</taxon>
    </lineage>
</organism>
<evidence type="ECO:0000256" key="6">
    <source>
        <dbReference type="PIRSR" id="PIRSR000089-1"/>
    </source>
</evidence>
<dbReference type="Gene3D" id="3.40.50.1220">
    <property type="entry name" value="TPP-binding domain"/>
    <property type="match status" value="1"/>
</dbReference>
<dbReference type="PROSITE" id="PS00696">
    <property type="entry name" value="ETF_ALPHA"/>
    <property type="match status" value="1"/>
</dbReference>
<reference evidence="8 9" key="1">
    <citation type="journal article" date="2018" name="Nat. Biotechnol.">
        <title>A standardized bacterial taxonomy based on genome phylogeny substantially revises the tree of life.</title>
        <authorList>
            <person name="Parks D.H."/>
            <person name="Chuvochina M."/>
            <person name="Waite D.W."/>
            <person name="Rinke C."/>
            <person name="Skarshewski A."/>
            <person name="Chaumeil P.A."/>
            <person name="Hugenholtz P."/>
        </authorList>
    </citation>
    <scope>NUCLEOTIDE SEQUENCE [LARGE SCALE GENOMIC DNA]</scope>
    <source>
        <strain evidence="8">UBA12544</strain>
    </source>
</reference>
<dbReference type="Proteomes" id="UP000264445">
    <property type="component" value="Unassembled WGS sequence"/>
</dbReference>
<dbReference type="InterPro" id="IPR001308">
    <property type="entry name" value="ETF_a/FixB"/>
</dbReference>
<comment type="cofactor">
    <cofactor evidence="6">
        <name>FAD</name>
        <dbReference type="ChEBI" id="CHEBI:57692"/>
    </cofactor>
    <text evidence="6">Binds 1 FAD per dimer.</text>
</comment>
<dbReference type="SUPFAM" id="SSF52402">
    <property type="entry name" value="Adenine nucleotide alpha hydrolases-like"/>
    <property type="match status" value="1"/>
</dbReference>
<accession>A0A117KVG8</accession>
<keyword evidence="3" id="KW-0285">Flavoprotein</keyword>
<evidence type="ECO:0000313" key="8">
    <source>
        <dbReference type="EMBL" id="HBT48370.1"/>
    </source>
</evidence>
<keyword evidence="2" id="KW-0813">Transport</keyword>
<dbReference type="AlphaFoldDB" id="A0A117KVG8"/>
<dbReference type="InterPro" id="IPR029035">
    <property type="entry name" value="DHS-like_NAD/FAD-binding_dom"/>
</dbReference>
<keyword evidence="4 6" id="KW-0274">FAD</keyword>
<evidence type="ECO:0000256" key="2">
    <source>
        <dbReference type="ARBA" id="ARBA00022448"/>
    </source>
</evidence>